<reference evidence="1 2" key="1">
    <citation type="submission" date="2024-11" db="EMBL/GenBank/DDBJ databases">
        <title>Chromosome-level genome assembly of Eucalyptus globulus Labill. provides insights into its genome evolution.</title>
        <authorList>
            <person name="Li X."/>
        </authorList>
    </citation>
    <scope>NUCLEOTIDE SEQUENCE [LARGE SCALE GENOMIC DNA]</scope>
    <source>
        <strain evidence="1">CL2024</strain>
        <tissue evidence="1">Fresh tender leaves</tissue>
    </source>
</reference>
<protein>
    <submittedName>
        <fullName evidence="1">Uncharacterized protein</fullName>
    </submittedName>
</protein>
<gene>
    <name evidence="1" type="ORF">ACJRO7_028311</name>
</gene>
<accession>A0ABD3JXU9</accession>
<organism evidence="1 2">
    <name type="scientific">Eucalyptus globulus</name>
    <name type="common">Tasmanian blue gum</name>
    <dbReference type="NCBI Taxonomy" id="34317"/>
    <lineage>
        <taxon>Eukaryota</taxon>
        <taxon>Viridiplantae</taxon>
        <taxon>Streptophyta</taxon>
        <taxon>Embryophyta</taxon>
        <taxon>Tracheophyta</taxon>
        <taxon>Spermatophyta</taxon>
        <taxon>Magnoliopsida</taxon>
        <taxon>eudicotyledons</taxon>
        <taxon>Gunneridae</taxon>
        <taxon>Pentapetalae</taxon>
        <taxon>rosids</taxon>
        <taxon>malvids</taxon>
        <taxon>Myrtales</taxon>
        <taxon>Myrtaceae</taxon>
        <taxon>Myrtoideae</taxon>
        <taxon>Eucalypteae</taxon>
        <taxon>Eucalyptus</taxon>
    </lineage>
</organism>
<proteinExistence type="predicted"/>
<evidence type="ECO:0000313" key="1">
    <source>
        <dbReference type="EMBL" id="KAL3731412.1"/>
    </source>
</evidence>
<dbReference type="PANTHER" id="PTHR33702">
    <property type="entry name" value="BNAA09G40010D PROTEIN"/>
    <property type="match status" value="1"/>
</dbReference>
<dbReference type="Proteomes" id="UP001634007">
    <property type="component" value="Unassembled WGS sequence"/>
</dbReference>
<dbReference type="AlphaFoldDB" id="A0ABD3JXU9"/>
<name>A0ABD3JXU9_EUCGL</name>
<comment type="caution">
    <text evidence="1">The sequence shown here is derived from an EMBL/GenBank/DDBJ whole genome shotgun (WGS) entry which is preliminary data.</text>
</comment>
<sequence length="138" mass="16435">MEMVSSAYYDMRRFWRRRRYQRLDPSSKNRKMRTVRLGNHGIRWRRVWKIRATLKCRWLLKMVSPVNLLTKFHDAYIDVMIRLAAKVGYLSSGAGVIRGKRPAKSRQVCFMPNGEEVDAKLVMDIYKRITASRDLQRV</sequence>
<evidence type="ECO:0000313" key="2">
    <source>
        <dbReference type="Proteomes" id="UP001634007"/>
    </source>
</evidence>
<dbReference type="EMBL" id="JBJKBG010000007">
    <property type="protein sequence ID" value="KAL3731412.1"/>
    <property type="molecule type" value="Genomic_DNA"/>
</dbReference>
<keyword evidence="2" id="KW-1185">Reference proteome</keyword>
<dbReference type="PANTHER" id="PTHR33702:SF2">
    <property type="match status" value="1"/>
</dbReference>